<name>E4NFQ4_KITSK</name>
<dbReference type="eggNOG" id="COG5323">
    <property type="taxonomic scope" value="Bacteria"/>
</dbReference>
<evidence type="ECO:0000313" key="3">
    <source>
        <dbReference type="Proteomes" id="UP000007076"/>
    </source>
</evidence>
<dbReference type="RefSeq" id="WP_014137633.1">
    <property type="nucleotide sequence ID" value="NC_016109.1"/>
</dbReference>
<dbReference type="Proteomes" id="UP000007076">
    <property type="component" value="Chromosome"/>
</dbReference>
<evidence type="ECO:0000313" key="2">
    <source>
        <dbReference type="EMBL" id="BAJ30334.1"/>
    </source>
</evidence>
<dbReference type="PATRIC" id="fig|452652.3.peg.4537"/>
<proteinExistence type="predicted"/>
<sequence length="129" mass="14131">MARPTCHSAPSPPGGGVRRGWPLTTAFGDNRPRGYVLHAEQDRSTPTAAMRRAAELYHQHKADCVVIGTNHGGDYLPALLMEVDTTVNRPIVHATRGTRARVHHVGPARLYAELEEQPWRCSASSREGS</sequence>
<dbReference type="KEGG" id="ksk:KSE_45530"/>
<reference evidence="2 3" key="1">
    <citation type="journal article" date="2010" name="DNA Res.">
        <title>Genome sequence of Kitasatospora setae NBRC 14216T: an evolutionary snapshot of the family Streptomycetaceae.</title>
        <authorList>
            <person name="Ichikawa N."/>
            <person name="Oguchi A."/>
            <person name="Ikeda H."/>
            <person name="Ishikawa J."/>
            <person name="Kitani S."/>
            <person name="Watanabe Y."/>
            <person name="Nakamura S."/>
            <person name="Katano Y."/>
            <person name="Kishi E."/>
            <person name="Sasagawa M."/>
            <person name="Ankai A."/>
            <person name="Fukui S."/>
            <person name="Hashimoto Y."/>
            <person name="Kamata S."/>
            <person name="Otoguro M."/>
            <person name="Tanikawa S."/>
            <person name="Nihira T."/>
            <person name="Horinouchi S."/>
            <person name="Ohnishi Y."/>
            <person name="Hayakawa M."/>
            <person name="Kuzuyama T."/>
            <person name="Arisawa A."/>
            <person name="Nomoto F."/>
            <person name="Miura H."/>
            <person name="Takahashi Y."/>
            <person name="Fujita N."/>
        </authorList>
    </citation>
    <scope>NUCLEOTIDE SEQUENCE [LARGE SCALE GENOMIC DNA]</scope>
    <source>
        <strain evidence="3">ATCC 33774 / DSM 43861 / JCM 3304 / KCC A-0304 / NBRC 14216 / KM-6054</strain>
    </source>
</reference>
<dbReference type="HOGENOM" id="CLU_1945918_0_0_11"/>
<organism evidence="2 3">
    <name type="scientific">Kitasatospora setae (strain ATCC 33774 / DSM 43861 / JCM 3304 / KCC A-0304 / NBRC 14216 / KM-6054)</name>
    <name type="common">Streptomyces setae</name>
    <dbReference type="NCBI Taxonomy" id="452652"/>
    <lineage>
        <taxon>Bacteria</taxon>
        <taxon>Bacillati</taxon>
        <taxon>Actinomycetota</taxon>
        <taxon>Actinomycetes</taxon>
        <taxon>Kitasatosporales</taxon>
        <taxon>Streptomycetaceae</taxon>
        <taxon>Kitasatospora</taxon>
    </lineage>
</organism>
<dbReference type="AlphaFoldDB" id="E4NFQ4"/>
<accession>E4NFQ4</accession>
<evidence type="ECO:0000256" key="1">
    <source>
        <dbReference type="SAM" id="MobiDB-lite"/>
    </source>
</evidence>
<gene>
    <name evidence="2" type="ordered locus">KSE_45530</name>
</gene>
<keyword evidence="3" id="KW-1185">Reference proteome</keyword>
<dbReference type="EMBL" id="AP010968">
    <property type="protein sequence ID" value="BAJ30334.1"/>
    <property type="molecule type" value="Genomic_DNA"/>
</dbReference>
<protein>
    <submittedName>
        <fullName evidence="2">Uncharacterized protein</fullName>
    </submittedName>
</protein>
<feature type="region of interest" description="Disordered" evidence="1">
    <location>
        <begin position="1"/>
        <end position="20"/>
    </location>
</feature>